<dbReference type="CDD" id="cd00071">
    <property type="entry name" value="GMPK"/>
    <property type="match status" value="1"/>
</dbReference>
<sequence>MSTATTPLVVFGPSGVGKGTLIKRLFADYPDKFAFSVSHTTRAPRPGETDGKEYHFVTQDTFKSLLSENAFIEHAQFSSNFYGTSVRAIEAVQSTGRRCILDIESQGVRQVKETDLHPVYVFISPPSMGVLRERLRGRATDSEEAIQKRLATAITEISYAREEGACDYIIVNDDLDTAYNKFRDVALGNPIQGDTLPPLDD</sequence>
<dbReference type="Proteomes" id="UP000054217">
    <property type="component" value="Unassembled WGS sequence"/>
</dbReference>
<dbReference type="PANTHER" id="PTHR23117:SF13">
    <property type="entry name" value="GUANYLATE KINASE"/>
    <property type="match status" value="1"/>
</dbReference>
<keyword evidence="5" id="KW-0547">Nucleotide-binding</keyword>
<dbReference type="GO" id="GO:0004385">
    <property type="term" value="F:GMP kinase activity"/>
    <property type="evidence" value="ECO:0007669"/>
    <property type="project" value="UniProtKB-EC"/>
</dbReference>
<keyword evidence="11" id="KW-1185">Reference proteome</keyword>
<dbReference type="PROSITE" id="PS00856">
    <property type="entry name" value="GUANYLATE_KINASE_1"/>
    <property type="match status" value="1"/>
</dbReference>
<dbReference type="GO" id="GO:0005524">
    <property type="term" value="F:ATP binding"/>
    <property type="evidence" value="ECO:0007669"/>
    <property type="project" value="UniProtKB-KW"/>
</dbReference>
<keyword evidence="6" id="KW-0418">Kinase</keyword>
<dbReference type="EC" id="2.7.4.8" evidence="2"/>
<evidence type="ECO:0000256" key="7">
    <source>
        <dbReference type="ARBA" id="ARBA00022840"/>
    </source>
</evidence>
<evidence type="ECO:0000256" key="2">
    <source>
        <dbReference type="ARBA" id="ARBA00012961"/>
    </source>
</evidence>
<reference evidence="10 11" key="1">
    <citation type="submission" date="2014-04" db="EMBL/GenBank/DDBJ databases">
        <authorList>
            <consortium name="DOE Joint Genome Institute"/>
            <person name="Kuo A."/>
            <person name="Kohler A."/>
            <person name="Costa M.D."/>
            <person name="Nagy L.G."/>
            <person name="Floudas D."/>
            <person name="Copeland A."/>
            <person name="Barry K.W."/>
            <person name="Cichocki N."/>
            <person name="Veneault-Fourrey C."/>
            <person name="LaButti K."/>
            <person name="Lindquist E.A."/>
            <person name="Lipzen A."/>
            <person name="Lundell T."/>
            <person name="Morin E."/>
            <person name="Murat C."/>
            <person name="Sun H."/>
            <person name="Tunlid A."/>
            <person name="Henrissat B."/>
            <person name="Grigoriev I.V."/>
            <person name="Hibbett D.S."/>
            <person name="Martin F."/>
            <person name="Nordberg H.P."/>
            <person name="Cantor M.N."/>
            <person name="Hua S.X."/>
        </authorList>
    </citation>
    <scope>NUCLEOTIDE SEQUENCE [LARGE SCALE GENOMIC DNA]</scope>
    <source>
        <strain evidence="10 11">Marx 270</strain>
    </source>
</reference>
<evidence type="ECO:0000256" key="5">
    <source>
        <dbReference type="ARBA" id="ARBA00022741"/>
    </source>
</evidence>
<comment type="similarity">
    <text evidence="1">Belongs to the guanylate kinase family.</text>
</comment>
<dbReference type="FunFam" id="3.30.63.10:FF:000002">
    <property type="entry name" value="Guanylate kinase 1"/>
    <property type="match status" value="1"/>
</dbReference>
<evidence type="ECO:0000259" key="9">
    <source>
        <dbReference type="PROSITE" id="PS50052"/>
    </source>
</evidence>
<dbReference type="Gene3D" id="3.30.63.10">
    <property type="entry name" value="Guanylate Kinase phosphate binding domain"/>
    <property type="match status" value="1"/>
</dbReference>
<dbReference type="STRING" id="870435.A0A0C3PH63"/>
<dbReference type="InterPro" id="IPR008145">
    <property type="entry name" value="GK/Ca_channel_bsu"/>
</dbReference>
<accession>A0A0C3PH63</accession>
<evidence type="ECO:0000256" key="6">
    <source>
        <dbReference type="ARBA" id="ARBA00022777"/>
    </source>
</evidence>
<dbReference type="SMART" id="SM00072">
    <property type="entry name" value="GuKc"/>
    <property type="match status" value="1"/>
</dbReference>
<evidence type="ECO:0000256" key="1">
    <source>
        <dbReference type="ARBA" id="ARBA00005790"/>
    </source>
</evidence>
<feature type="domain" description="Guanylate kinase-like" evidence="9">
    <location>
        <begin position="5"/>
        <end position="187"/>
    </location>
</feature>
<proteinExistence type="inferred from homology"/>
<dbReference type="AlphaFoldDB" id="A0A0C3PH63"/>
<dbReference type="InterPro" id="IPR008144">
    <property type="entry name" value="Guanylate_kin-like_dom"/>
</dbReference>
<dbReference type="OrthoDB" id="6334211at2759"/>
<dbReference type="InParanoid" id="A0A0C3PH63"/>
<keyword evidence="7" id="KW-0067">ATP-binding</keyword>
<dbReference type="HOGENOM" id="CLU_001715_0_1_1"/>
<dbReference type="PROSITE" id="PS50052">
    <property type="entry name" value="GUANYLATE_KINASE_2"/>
    <property type="match status" value="1"/>
</dbReference>
<dbReference type="SUPFAM" id="SSF52540">
    <property type="entry name" value="P-loop containing nucleoside triphosphate hydrolases"/>
    <property type="match status" value="1"/>
</dbReference>
<dbReference type="InterPro" id="IPR017665">
    <property type="entry name" value="Guanylate_kinase"/>
</dbReference>
<dbReference type="FunCoup" id="A0A0C3PH63">
    <property type="interactions" value="383"/>
</dbReference>
<evidence type="ECO:0000313" key="11">
    <source>
        <dbReference type="Proteomes" id="UP000054217"/>
    </source>
</evidence>
<reference evidence="11" key="2">
    <citation type="submission" date="2015-01" db="EMBL/GenBank/DDBJ databases">
        <title>Evolutionary Origins and Diversification of the Mycorrhizal Mutualists.</title>
        <authorList>
            <consortium name="DOE Joint Genome Institute"/>
            <consortium name="Mycorrhizal Genomics Consortium"/>
            <person name="Kohler A."/>
            <person name="Kuo A."/>
            <person name="Nagy L.G."/>
            <person name="Floudas D."/>
            <person name="Copeland A."/>
            <person name="Barry K.W."/>
            <person name="Cichocki N."/>
            <person name="Veneault-Fourrey C."/>
            <person name="LaButti K."/>
            <person name="Lindquist E.A."/>
            <person name="Lipzen A."/>
            <person name="Lundell T."/>
            <person name="Morin E."/>
            <person name="Murat C."/>
            <person name="Riley R."/>
            <person name="Ohm R."/>
            <person name="Sun H."/>
            <person name="Tunlid A."/>
            <person name="Henrissat B."/>
            <person name="Grigoriev I.V."/>
            <person name="Hibbett D.S."/>
            <person name="Martin F."/>
        </authorList>
    </citation>
    <scope>NUCLEOTIDE SEQUENCE [LARGE SCALE GENOMIC DNA]</scope>
    <source>
        <strain evidence="11">Marx 270</strain>
    </source>
</reference>
<dbReference type="Pfam" id="PF00625">
    <property type="entry name" value="Guanylate_kin"/>
    <property type="match status" value="1"/>
</dbReference>
<organism evidence="10 11">
    <name type="scientific">Pisolithus tinctorius Marx 270</name>
    <dbReference type="NCBI Taxonomy" id="870435"/>
    <lineage>
        <taxon>Eukaryota</taxon>
        <taxon>Fungi</taxon>
        <taxon>Dikarya</taxon>
        <taxon>Basidiomycota</taxon>
        <taxon>Agaricomycotina</taxon>
        <taxon>Agaricomycetes</taxon>
        <taxon>Agaricomycetidae</taxon>
        <taxon>Boletales</taxon>
        <taxon>Sclerodermatineae</taxon>
        <taxon>Pisolithaceae</taxon>
        <taxon>Pisolithus</taxon>
    </lineage>
</organism>
<evidence type="ECO:0000256" key="3">
    <source>
        <dbReference type="ARBA" id="ARBA00016296"/>
    </source>
</evidence>
<dbReference type="PANTHER" id="PTHR23117">
    <property type="entry name" value="GUANYLATE KINASE-RELATED"/>
    <property type="match status" value="1"/>
</dbReference>
<dbReference type="FunFam" id="3.40.50.300:FF:000776">
    <property type="entry name" value="Guanylate kinase 2"/>
    <property type="match status" value="1"/>
</dbReference>
<dbReference type="GO" id="GO:0005829">
    <property type="term" value="C:cytosol"/>
    <property type="evidence" value="ECO:0007669"/>
    <property type="project" value="TreeGrafter"/>
</dbReference>
<gene>
    <name evidence="10" type="ORF">M404DRAFT_997925</name>
</gene>
<evidence type="ECO:0000256" key="8">
    <source>
        <dbReference type="ARBA" id="ARBA00030128"/>
    </source>
</evidence>
<keyword evidence="4" id="KW-0808">Transferase</keyword>
<dbReference type="InterPro" id="IPR020590">
    <property type="entry name" value="Guanylate_kinase_CS"/>
</dbReference>
<dbReference type="NCBIfam" id="TIGR03263">
    <property type="entry name" value="guanyl_kin"/>
    <property type="match status" value="1"/>
</dbReference>
<evidence type="ECO:0000313" key="10">
    <source>
        <dbReference type="EMBL" id="KIO07786.1"/>
    </source>
</evidence>
<dbReference type="EMBL" id="KN831959">
    <property type="protein sequence ID" value="KIO07786.1"/>
    <property type="molecule type" value="Genomic_DNA"/>
</dbReference>
<dbReference type="InterPro" id="IPR027417">
    <property type="entry name" value="P-loop_NTPase"/>
</dbReference>
<protein>
    <recommendedName>
        <fullName evidence="3">Guanylate kinase</fullName>
        <ecNumber evidence="2">2.7.4.8</ecNumber>
    </recommendedName>
    <alternativeName>
        <fullName evidence="8">GMP kinase</fullName>
    </alternativeName>
</protein>
<evidence type="ECO:0000256" key="4">
    <source>
        <dbReference type="ARBA" id="ARBA00022679"/>
    </source>
</evidence>
<dbReference type="Gene3D" id="3.40.50.300">
    <property type="entry name" value="P-loop containing nucleotide triphosphate hydrolases"/>
    <property type="match status" value="1"/>
</dbReference>
<name>A0A0C3PH63_PISTI</name>